<protein>
    <recommendedName>
        <fullName evidence="3">DUF6533 domain-containing protein</fullName>
    </recommendedName>
</protein>
<evidence type="ECO:0000256" key="1">
    <source>
        <dbReference type="SAM" id="MobiDB-lite"/>
    </source>
</evidence>
<feature type="transmembrane region" description="Helical" evidence="2">
    <location>
        <begin position="180"/>
        <end position="205"/>
    </location>
</feature>
<evidence type="ECO:0000313" key="4">
    <source>
        <dbReference type="EMBL" id="EJU05070.1"/>
    </source>
</evidence>
<evidence type="ECO:0000259" key="3">
    <source>
        <dbReference type="Pfam" id="PF20151"/>
    </source>
</evidence>
<dbReference type="OrthoDB" id="2686513at2759"/>
<reference evidence="4 5" key="1">
    <citation type="journal article" date="2012" name="Science">
        <title>The Paleozoic origin of enzymatic lignin decomposition reconstructed from 31 fungal genomes.</title>
        <authorList>
            <person name="Floudas D."/>
            <person name="Binder M."/>
            <person name="Riley R."/>
            <person name="Barry K."/>
            <person name="Blanchette R.A."/>
            <person name="Henrissat B."/>
            <person name="Martinez A.T."/>
            <person name="Otillar R."/>
            <person name="Spatafora J.W."/>
            <person name="Yadav J.S."/>
            <person name="Aerts A."/>
            <person name="Benoit I."/>
            <person name="Boyd A."/>
            <person name="Carlson A."/>
            <person name="Copeland A."/>
            <person name="Coutinho P.M."/>
            <person name="de Vries R.P."/>
            <person name="Ferreira P."/>
            <person name="Findley K."/>
            <person name="Foster B."/>
            <person name="Gaskell J."/>
            <person name="Glotzer D."/>
            <person name="Gorecki P."/>
            <person name="Heitman J."/>
            <person name="Hesse C."/>
            <person name="Hori C."/>
            <person name="Igarashi K."/>
            <person name="Jurgens J.A."/>
            <person name="Kallen N."/>
            <person name="Kersten P."/>
            <person name="Kohler A."/>
            <person name="Kuees U."/>
            <person name="Kumar T.K.A."/>
            <person name="Kuo A."/>
            <person name="LaButti K."/>
            <person name="Larrondo L.F."/>
            <person name="Lindquist E."/>
            <person name="Ling A."/>
            <person name="Lombard V."/>
            <person name="Lucas S."/>
            <person name="Lundell T."/>
            <person name="Martin R."/>
            <person name="McLaughlin D.J."/>
            <person name="Morgenstern I."/>
            <person name="Morin E."/>
            <person name="Murat C."/>
            <person name="Nagy L.G."/>
            <person name="Nolan M."/>
            <person name="Ohm R.A."/>
            <person name="Patyshakuliyeva A."/>
            <person name="Rokas A."/>
            <person name="Ruiz-Duenas F.J."/>
            <person name="Sabat G."/>
            <person name="Salamov A."/>
            <person name="Samejima M."/>
            <person name="Schmutz J."/>
            <person name="Slot J.C."/>
            <person name="St John F."/>
            <person name="Stenlid J."/>
            <person name="Sun H."/>
            <person name="Sun S."/>
            <person name="Syed K."/>
            <person name="Tsang A."/>
            <person name="Wiebenga A."/>
            <person name="Young D."/>
            <person name="Pisabarro A."/>
            <person name="Eastwood D.C."/>
            <person name="Martin F."/>
            <person name="Cullen D."/>
            <person name="Grigoriev I.V."/>
            <person name="Hibbett D.S."/>
        </authorList>
    </citation>
    <scope>NUCLEOTIDE SEQUENCE [LARGE SCALE GENOMIC DNA]</scope>
    <source>
        <strain evidence="4 5">DJM-731 SS1</strain>
    </source>
</reference>
<organism evidence="4 5">
    <name type="scientific">Dacryopinax primogenitus (strain DJM 731)</name>
    <name type="common">Brown rot fungus</name>
    <dbReference type="NCBI Taxonomy" id="1858805"/>
    <lineage>
        <taxon>Eukaryota</taxon>
        <taxon>Fungi</taxon>
        <taxon>Dikarya</taxon>
        <taxon>Basidiomycota</taxon>
        <taxon>Agaricomycotina</taxon>
        <taxon>Dacrymycetes</taxon>
        <taxon>Dacrymycetales</taxon>
        <taxon>Dacrymycetaceae</taxon>
        <taxon>Dacryopinax</taxon>
    </lineage>
</organism>
<evidence type="ECO:0000256" key="2">
    <source>
        <dbReference type="SAM" id="Phobius"/>
    </source>
</evidence>
<feature type="region of interest" description="Disordered" evidence="1">
    <location>
        <begin position="289"/>
        <end position="336"/>
    </location>
</feature>
<keyword evidence="2" id="KW-0812">Transmembrane</keyword>
<keyword evidence="2" id="KW-1133">Transmembrane helix</keyword>
<name>M5G9U3_DACPD</name>
<sequence length="336" mass="37886">MDTQTPPAAQADLTALETTVFYARVNQYAILAAYCLAVYDILLTIADEAHLISKAPRSIVKYLYFFNGYAMALAFTPLVYIMCGMSSSFSNEVCLHFFAFLLVFDNIQGNGIVGALVLSRVYVLYKNMRYIRYIVLALWLIYLIPVLVSTCHALASYYTLPGNLVWVPSLHTCALYGRPAYLWLIWPFLILVESIVCTMITYKTWKYVRSGVRTPLLSAILRDGWMYYIAMLLGEIANLISFSVAPDPLYFFAVFPFWAISTVVTSTIYLNLRNVTTPTEWDAATTAINRSEESSSDRVSTPTRSLTRRGGSPRLPRSSYSQSDDETFGIELGEMD</sequence>
<feature type="domain" description="DUF6533" evidence="3">
    <location>
        <begin position="28"/>
        <end position="71"/>
    </location>
</feature>
<proteinExistence type="predicted"/>
<feature type="transmembrane region" description="Helical" evidence="2">
    <location>
        <begin position="95"/>
        <end position="118"/>
    </location>
</feature>
<dbReference type="EMBL" id="JH795857">
    <property type="protein sequence ID" value="EJU05070.1"/>
    <property type="molecule type" value="Genomic_DNA"/>
</dbReference>
<gene>
    <name evidence="4" type="ORF">DACRYDRAFT_114353</name>
</gene>
<dbReference type="HOGENOM" id="CLU_035509_5_0_1"/>
<feature type="transmembrane region" description="Helical" evidence="2">
    <location>
        <begin position="130"/>
        <end position="160"/>
    </location>
</feature>
<dbReference type="RefSeq" id="XP_040631964.1">
    <property type="nucleotide sequence ID" value="XM_040769806.1"/>
</dbReference>
<feature type="transmembrane region" description="Helical" evidence="2">
    <location>
        <begin position="225"/>
        <end position="244"/>
    </location>
</feature>
<accession>M5G9U3</accession>
<feature type="compositionally biased region" description="Low complexity" evidence="1">
    <location>
        <begin position="308"/>
        <end position="321"/>
    </location>
</feature>
<dbReference type="Pfam" id="PF20151">
    <property type="entry name" value="DUF6533"/>
    <property type="match status" value="1"/>
</dbReference>
<dbReference type="Proteomes" id="UP000030653">
    <property type="component" value="Unassembled WGS sequence"/>
</dbReference>
<feature type="compositionally biased region" description="Acidic residues" evidence="1">
    <location>
        <begin position="323"/>
        <end position="336"/>
    </location>
</feature>
<dbReference type="InterPro" id="IPR045340">
    <property type="entry name" value="DUF6533"/>
</dbReference>
<keyword evidence="5" id="KW-1185">Reference proteome</keyword>
<dbReference type="AlphaFoldDB" id="M5G9U3"/>
<feature type="transmembrane region" description="Helical" evidence="2">
    <location>
        <begin position="250"/>
        <end position="272"/>
    </location>
</feature>
<feature type="transmembrane region" description="Helical" evidence="2">
    <location>
        <begin position="28"/>
        <end position="46"/>
    </location>
</feature>
<evidence type="ECO:0000313" key="5">
    <source>
        <dbReference type="Proteomes" id="UP000030653"/>
    </source>
</evidence>
<dbReference type="GeneID" id="63684868"/>
<keyword evidence="2" id="KW-0472">Membrane</keyword>
<feature type="transmembrane region" description="Helical" evidence="2">
    <location>
        <begin position="66"/>
        <end position="89"/>
    </location>
</feature>